<name>A0ABY6Z2Z6_9BACL</name>
<dbReference type="EMBL" id="CP104064">
    <property type="protein sequence ID" value="WAH37217.1"/>
    <property type="molecule type" value="Genomic_DNA"/>
</dbReference>
<accession>A0ABY6Z2Z6</accession>
<organism evidence="1 2">
    <name type="scientific">Alicyclobacillus dauci</name>
    <dbReference type="NCBI Taxonomy" id="1475485"/>
    <lineage>
        <taxon>Bacteria</taxon>
        <taxon>Bacillati</taxon>
        <taxon>Bacillota</taxon>
        <taxon>Bacilli</taxon>
        <taxon>Bacillales</taxon>
        <taxon>Alicyclobacillaceae</taxon>
        <taxon>Alicyclobacillus</taxon>
    </lineage>
</organism>
<dbReference type="PROSITE" id="PS51257">
    <property type="entry name" value="PROKAR_LIPOPROTEIN"/>
    <property type="match status" value="1"/>
</dbReference>
<protein>
    <submittedName>
        <fullName evidence="1">Uncharacterized protein</fullName>
    </submittedName>
</protein>
<evidence type="ECO:0000313" key="2">
    <source>
        <dbReference type="Proteomes" id="UP001164803"/>
    </source>
</evidence>
<reference evidence="1" key="1">
    <citation type="submission" date="2022-08" db="EMBL/GenBank/DDBJ databases">
        <title>Alicyclobacillus dauci DSM2870, complete genome.</title>
        <authorList>
            <person name="Wang Q."/>
            <person name="Cai R."/>
            <person name="Wang Z."/>
        </authorList>
    </citation>
    <scope>NUCLEOTIDE SEQUENCE</scope>
    <source>
        <strain evidence="1">DSM 28700</strain>
    </source>
</reference>
<sequence>MVRRTFPFFLSVALGCFVITGCSRQLSVEDFLSQLKAKDYTPLSYGIMDTHPLQRREGVAVCKDRNGKELIVVLTPQGKVQTTDLGGRYVTYEEMKRIVTKLGLPAESLHADISTDRARLYWQDQDKYFDLTGNQISPVH</sequence>
<gene>
    <name evidence="1" type="ORF">NZD86_01310</name>
</gene>
<keyword evidence="2" id="KW-1185">Reference proteome</keyword>
<proteinExistence type="predicted"/>
<dbReference type="Proteomes" id="UP001164803">
    <property type="component" value="Chromosome"/>
</dbReference>
<dbReference type="RefSeq" id="WP_268044672.1">
    <property type="nucleotide sequence ID" value="NZ_CP104064.1"/>
</dbReference>
<evidence type="ECO:0000313" key="1">
    <source>
        <dbReference type="EMBL" id="WAH37217.1"/>
    </source>
</evidence>